<evidence type="ECO:0000256" key="13">
    <source>
        <dbReference type="PROSITE-ProRule" id="PRU00169"/>
    </source>
</evidence>
<dbReference type="InterPro" id="IPR008207">
    <property type="entry name" value="Sig_transdc_His_kin_Hpt_dom"/>
</dbReference>
<protein>
    <recommendedName>
        <fullName evidence="3">histidine kinase</fullName>
        <ecNumber evidence="3">2.7.13.3</ecNumber>
    </recommendedName>
</protein>
<dbReference type="InterPro" id="IPR036641">
    <property type="entry name" value="HPT_dom_sf"/>
</dbReference>
<evidence type="ECO:0000313" key="19">
    <source>
        <dbReference type="Proteomes" id="UP001165427"/>
    </source>
</evidence>
<evidence type="ECO:0000256" key="14">
    <source>
        <dbReference type="SAM" id="MobiDB-lite"/>
    </source>
</evidence>
<dbReference type="EMBL" id="JALJRB010000002">
    <property type="protein sequence ID" value="MCJ8499580.1"/>
    <property type="molecule type" value="Genomic_DNA"/>
</dbReference>
<dbReference type="PANTHER" id="PTHR45339:SF1">
    <property type="entry name" value="HYBRID SIGNAL TRANSDUCTION HISTIDINE KINASE J"/>
    <property type="match status" value="1"/>
</dbReference>
<feature type="modified residue" description="4-aspartylphosphate" evidence="13">
    <location>
        <position position="188"/>
    </location>
</feature>
<feature type="domain" description="Response regulatory" evidence="16">
    <location>
        <begin position="139"/>
        <end position="256"/>
    </location>
</feature>
<dbReference type="SUPFAM" id="SSF47226">
    <property type="entry name" value="Histidine-containing phosphotransfer domain, HPT domain"/>
    <property type="match status" value="1"/>
</dbReference>
<feature type="domain" description="Histidine kinase" evidence="15">
    <location>
        <begin position="1"/>
        <end position="110"/>
    </location>
</feature>
<gene>
    <name evidence="18" type="ORF">MRX98_03265</name>
</gene>
<comment type="caution">
    <text evidence="18">The sequence shown here is derived from an EMBL/GenBank/DDBJ whole genome shotgun (WGS) entry which is preliminary data.</text>
</comment>
<name>A0AA41R2B2_9BACT</name>
<dbReference type="SUPFAM" id="SSF52172">
    <property type="entry name" value="CheY-like"/>
    <property type="match status" value="1"/>
</dbReference>
<dbReference type="InterPro" id="IPR003594">
    <property type="entry name" value="HATPase_dom"/>
</dbReference>
<proteinExistence type="predicted"/>
<evidence type="ECO:0000256" key="8">
    <source>
        <dbReference type="ARBA" id="ARBA00022840"/>
    </source>
</evidence>
<dbReference type="Pfam" id="PF01627">
    <property type="entry name" value="Hpt"/>
    <property type="match status" value="1"/>
</dbReference>
<dbReference type="Gene3D" id="1.20.120.160">
    <property type="entry name" value="HPT domain"/>
    <property type="match status" value="1"/>
</dbReference>
<dbReference type="Proteomes" id="UP001165427">
    <property type="component" value="Unassembled WGS sequence"/>
</dbReference>
<comment type="catalytic activity">
    <reaction evidence="1">
        <text>ATP + protein L-histidine = ADP + protein N-phospho-L-histidine.</text>
        <dbReference type="EC" id="2.7.13.3"/>
    </reaction>
</comment>
<dbReference type="Gene3D" id="3.30.565.10">
    <property type="entry name" value="Histidine kinase-like ATPase, C-terminal domain"/>
    <property type="match status" value="1"/>
</dbReference>
<dbReference type="InterPro" id="IPR001789">
    <property type="entry name" value="Sig_transdc_resp-reg_receiver"/>
</dbReference>
<dbReference type="GO" id="GO:0005524">
    <property type="term" value="F:ATP binding"/>
    <property type="evidence" value="ECO:0007669"/>
    <property type="project" value="UniProtKB-KW"/>
</dbReference>
<evidence type="ECO:0000256" key="9">
    <source>
        <dbReference type="ARBA" id="ARBA00022989"/>
    </source>
</evidence>
<dbReference type="CDD" id="cd16922">
    <property type="entry name" value="HATPase_EvgS-ArcB-TorS-like"/>
    <property type="match status" value="1"/>
</dbReference>
<evidence type="ECO:0000256" key="5">
    <source>
        <dbReference type="ARBA" id="ARBA00022553"/>
    </source>
</evidence>
<organism evidence="18 19">
    <name type="scientific">Desulfatitalea alkaliphila</name>
    <dbReference type="NCBI Taxonomy" id="2929485"/>
    <lineage>
        <taxon>Bacteria</taxon>
        <taxon>Pseudomonadati</taxon>
        <taxon>Thermodesulfobacteriota</taxon>
        <taxon>Desulfobacteria</taxon>
        <taxon>Desulfobacterales</taxon>
        <taxon>Desulfosarcinaceae</taxon>
        <taxon>Desulfatitalea</taxon>
    </lineage>
</organism>
<comment type="subcellular location">
    <subcellularLocation>
        <location evidence="2">Cell membrane</location>
        <topology evidence="2">Multi-pass membrane protein</topology>
    </subcellularLocation>
</comment>
<evidence type="ECO:0000256" key="12">
    <source>
        <dbReference type="PROSITE-ProRule" id="PRU00110"/>
    </source>
</evidence>
<dbReference type="Pfam" id="PF00072">
    <property type="entry name" value="Response_reg"/>
    <property type="match status" value="1"/>
</dbReference>
<keyword evidence="7" id="KW-0547">Nucleotide-binding</keyword>
<keyword evidence="6" id="KW-0812">Transmembrane</keyword>
<sequence length="402" mass="42019">MLVNLVNNAIKFTPEGSVTLKAFTAAGEADTDPKIAFAVVDTGIGIPAERQAAIFQRFTQVDAGTTRRFGGTGLGTSIAFNLVQRMGGLLTVQSAPGAGSTFAFTLPLPTAPHSPLNPSAADEGAAATLPWEQAKAVGHILVVEDTPVNQMVLAQHLQSQGHRVRLAANGREALAACRQERFDLVLMDVQMPQMDGLEATRRITKEIGPQVRPTIIGLTANTDARTQRDCRAAGMLAVLTKPIRRRPLLAAVDQWLPDKGAAAGASLPPRPDGPCDAPADGADPLGPPLDIDKALYEFGDRETLQLVVTELVCTVSDQVAQIGKALPAADLPRIRAIAHAIKGGAATVEARPLAAAAAALETQCQSASPDQVTAQVARLASAADAMTRFVAAIPWLNGTEAP</sequence>
<dbReference type="PANTHER" id="PTHR45339">
    <property type="entry name" value="HYBRID SIGNAL TRANSDUCTION HISTIDINE KINASE J"/>
    <property type="match status" value="1"/>
</dbReference>
<dbReference type="InterPro" id="IPR011006">
    <property type="entry name" value="CheY-like_superfamily"/>
</dbReference>
<dbReference type="PROSITE" id="PS50110">
    <property type="entry name" value="RESPONSE_REGULATORY"/>
    <property type="match status" value="1"/>
</dbReference>
<dbReference type="InterPro" id="IPR005467">
    <property type="entry name" value="His_kinase_dom"/>
</dbReference>
<keyword evidence="11" id="KW-0472">Membrane</keyword>
<evidence type="ECO:0000256" key="6">
    <source>
        <dbReference type="ARBA" id="ARBA00022692"/>
    </source>
</evidence>
<keyword evidence="5 13" id="KW-0597">Phosphoprotein</keyword>
<dbReference type="GO" id="GO:0000155">
    <property type="term" value="F:phosphorelay sensor kinase activity"/>
    <property type="evidence" value="ECO:0007669"/>
    <property type="project" value="UniProtKB-ARBA"/>
</dbReference>
<dbReference type="InterPro" id="IPR004358">
    <property type="entry name" value="Sig_transdc_His_kin-like_C"/>
</dbReference>
<evidence type="ECO:0000256" key="1">
    <source>
        <dbReference type="ARBA" id="ARBA00000085"/>
    </source>
</evidence>
<feature type="modified residue" description="Phosphohistidine" evidence="12">
    <location>
        <position position="339"/>
    </location>
</feature>
<accession>A0AA41R2B2</accession>
<feature type="domain" description="HPt" evidence="17">
    <location>
        <begin position="300"/>
        <end position="393"/>
    </location>
</feature>
<evidence type="ECO:0000256" key="4">
    <source>
        <dbReference type="ARBA" id="ARBA00022475"/>
    </source>
</evidence>
<evidence type="ECO:0000256" key="10">
    <source>
        <dbReference type="ARBA" id="ARBA00023012"/>
    </source>
</evidence>
<dbReference type="PRINTS" id="PR00344">
    <property type="entry name" value="BCTRLSENSOR"/>
</dbReference>
<dbReference type="CDD" id="cd17546">
    <property type="entry name" value="REC_hyHK_CKI1_RcsC-like"/>
    <property type="match status" value="1"/>
</dbReference>
<dbReference type="Pfam" id="PF02518">
    <property type="entry name" value="HATPase_c"/>
    <property type="match status" value="1"/>
</dbReference>
<evidence type="ECO:0000256" key="11">
    <source>
        <dbReference type="ARBA" id="ARBA00023136"/>
    </source>
</evidence>
<evidence type="ECO:0000259" key="15">
    <source>
        <dbReference type="PROSITE" id="PS50109"/>
    </source>
</evidence>
<evidence type="ECO:0000256" key="3">
    <source>
        <dbReference type="ARBA" id="ARBA00012438"/>
    </source>
</evidence>
<keyword evidence="10" id="KW-0902">Two-component regulatory system</keyword>
<dbReference type="SMART" id="SM00387">
    <property type="entry name" value="HATPase_c"/>
    <property type="match status" value="1"/>
</dbReference>
<dbReference type="PROSITE" id="PS50894">
    <property type="entry name" value="HPT"/>
    <property type="match status" value="1"/>
</dbReference>
<dbReference type="PROSITE" id="PS50109">
    <property type="entry name" value="HIS_KIN"/>
    <property type="match status" value="1"/>
</dbReference>
<dbReference type="SUPFAM" id="SSF55874">
    <property type="entry name" value="ATPase domain of HSP90 chaperone/DNA topoisomerase II/histidine kinase"/>
    <property type="match status" value="1"/>
</dbReference>
<dbReference type="SMART" id="SM00448">
    <property type="entry name" value="REC"/>
    <property type="match status" value="1"/>
</dbReference>
<dbReference type="GO" id="GO:0005886">
    <property type="term" value="C:plasma membrane"/>
    <property type="evidence" value="ECO:0007669"/>
    <property type="project" value="UniProtKB-SubCell"/>
</dbReference>
<dbReference type="InterPro" id="IPR036890">
    <property type="entry name" value="HATPase_C_sf"/>
</dbReference>
<evidence type="ECO:0000313" key="18">
    <source>
        <dbReference type="EMBL" id="MCJ8499580.1"/>
    </source>
</evidence>
<evidence type="ECO:0000256" key="7">
    <source>
        <dbReference type="ARBA" id="ARBA00022741"/>
    </source>
</evidence>
<evidence type="ECO:0000256" key="2">
    <source>
        <dbReference type="ARBA" id="ARBA00004651"/>
    </source>
</evidence>
<keyword evidence="19" id="KW-1185">Reference proteome</keyword>
<dbReference type="AlphaFoldDB" id="A0AA41R2B2"/>
<dbReference type="EC" id="2.7.13.3" evidence="3"/>
<evidence type="ECO:0000259" key="16">
    <source>
        <dbReference type="PROSITE" id="PS50110"/>
    </source>
</evidence>
<reference evidence="18" key="1">
    <citation type="submission" date="2022-04" db="EMBL/GenBank/DDBJ databases">
        <title>Desulfatitalea alkaliphila sp. nov., a novel anaerobic sulfate-reducing bacterium isolated from terrestrial mud volcano, Taman Peninsula, Russia.</title>
        <authorList>
            <person name="Khomyakova M.A."/>
            <person name="Merkel A.Y."/>
            <person name="Slobodkin A.I."/>
        </authorList>
    </citation>
    <scope>NUCLEOTIDE SEQUENCE</scope>
    <source>
        <strain evidence="18">M08but</strain>
    </source>
</reference>
<feature type="region of interest" description="Disordered" evidence="14">
    <location>
        <begin position="262"/>
        <end position="282"/>
    </location>
</feature>
<dbReference type="Gene3D" id="3.40.50.2300">
    <property type="match status" value="1"/>
</dbReference>
<keyword evidence="4" id="KW-1003">Cell membrane</keyword>
<evidence type="ECO:0000259" key="17">
    <source>
        <dbReference type="PROSITE" id="PS50894"/>
    </source>
</evidence>
<keyword evidence="8" id="KW-0067">ATP-binding</keyword>
<keyword evidence="9" id="KW-1133">Transmembrane helix</keyword>